<sequence length="309" mass="34960">MTHDYSHTTDLNLANLNLLVSLAVLLDEAHVSRAADRLGMTQSAISHVLNRARELFDDPLLIKGKQGMVRTVRAEQLRLELVEFVHASSVIFQSEQFDPSQVKGQLRFSCNDFIAEQCISEMLNQLASQAPFLEISYCRHHKNSLQDLQQGQLDLLIGTHRHIPSTLRYQDLGPEHYHLILGKRYLEQGITSLTQAWHYPLADYSADATLNQSVAQLAESQAQKPQIGLSSGSLIVLQTALSSGLLNAIVPHYVCERFTAEDPLQHHVITDLASQPIKMLWPEHLDQQDLHTWSRQIILQVCQQQLWPN</sequence>
<feature type="domain" description="HTH lysR-type" evidence="5">
    <location>
        <begin position="15"/>
        <end position="71"/>
    </location>
</feature>
<evidence type="ECO:0000256" key="1">
    <source>
        <dbReference type="ARBA" id="ARBA00009437"/>
    </source>
</evidence>
<dbReference type="SUPFAM" id="SSF46785">
    <property type="entry name" value="Winged helix' DNA-binding domain"/>
    <property type="match status" value="1"/>
</dbReference>
<organism evidence="6 7">
    <name type="scientific">Motilimonas pumila</name>
    <dbReference type="NCBI Taxonomy" id="2303987"/>
    <lineage>
        <taxon>Bacteria</taxon>
        <taxon>Pseudomonadati</taxon>
        <taxon>Pseudomonadota</taxon>
        <taxon>Gammaproteobacteria</taxon>
        <taxon>Alteromonadales</taxon>
        <taxon>Alteromonadales genera incertae sedis</taxon>
        <taxon>Motilimonas</taxon>
    </lineage>
</organism>
<proteinExistence type="inferred from homology"/>
<dbReference type="PANTHER" id="PTHR30118">
    <property type="entry name" value="HTH-TYPE TRANSCRIPTIONAL REGULATOR LEUO-RELATED"/>
    <property type="match status" value="1"/>
</dbReference>
<keyword evidence="4" id="KW-0804">Transcription</keyword>
<evidence type="ECO:0000313" key="7">
    <source>
        <dbReference type="Proteomes" id="UP000283255"/>
    </source>
</evidence>
<dbReference type="GO" id="GO:0003700">
    <property type="term" value="F:DNA-binding transcription factor activity"/>
    <property type="evidence" value="ECO:0007669"/>
    <property type="project" value="InterPro"/>
</dbReference>
<keyword evidence="7" id="KW-1185">Reference proteome</keyword>
<dbReference type="PROSITE" id="PS50931">
    <property type="entry name" value="HTH_LYSR"/>
    <property type="match status" value="1"/>
</dbReference>
<dbReference type="SUPFAM" id="SSF53850">
    <property type="entry name" value="Periplasmic binding protein-like II"/>
    <property type="match status" value="1"/>
</dbReference>
<keyword evidence="3" id="KW-0238">DNA-binding</keyword>
<protein>
    <submittedName>
        <fullName evidence="6">LysR family transcriptional regulator</fullName>
    </submittedName>
</protein>
<evidence type="ECO:0000256" key="4">
    <source>
        <dbReference type="ARBA" id="ARBA00023163"/>
    </source>
</evidence>
<name>A0A418YCS8_9GAMM</name>
<dbReference type="Proteomes" id="UP000283255">
    <property type="component" value="Unassembled WGS sequence"/>
</dbReference>
<dbReference type="OrthoDB" id="6621790at2"/>
<dbReference type="InterPro" id="IPR005119">
    <property type="entry name" value="LysR_subst-bd"/>
</dbReference>
<keyword evidence="2" id="KW-0805">Transcription regulation</keyword>
<dbReference type="EMBL" id="QZCH01000018">
    <property type="protein sequence ID" value="RJG42329.1"/>
    <property type="molecule type" value="Genomic_DNA"/>
</dbReference>
<dbReference type="InterPro" id="IPR036390">
    <property type="entry name" value="WH_DNA-bd_sf"/>
</dbReference>
<dbReference type="PANTHER" id="PTHR30118:SF15">
    <property type="entry name" value="TRANSCRIPTIONAL REGULATORY PROTEIN"/>
    <property type="match status" value="1"/>
</dbReference>
<dbReference type="InterPro" id="IPR036388">
    <property type="entry name" value="WH-like_DNA-bd_sf"/>
</dbReference>
<comment type="caution">
    <text evidence="6">The sequence shown here is derived from an EMBL/GenBank/DDBJ whole genome shotgun (WGS) entry which is preliminary data.</text>
</comment>
<gene>
    <name evidence="6" type="ORF">D1Z90_13705</name>
</gene>
<evidence type="ECO:0000313" key="6">
    <source>
        <dbReference type="EMBL" id="RJG42329.1"/>
    </source>
</evidence>
<dbReference type="Pfam" id="PF00126">
    <property type="entry name" value="HTH_1"/>
    <property type="match status" value="1"/>
</dbReference>
<dbReference type="Gene3D" id="3.40.190.10">
    <property type="entry name" value="Periplasmic binding protein-like II"/>
    <property type="match status" value="2"/>
</dbReference>
<reference evidence="6 7" key="2">
    <citation type="submission" date="2019-01" db="EMBL/GenBank/DDBJ databases">
        <title>Motilimonas pumilus sp. nov., isolated from the gut of sea cucumber (Apostichopus japonicus).</title>
        <authorList>
            <person name="Wang F.-Q."/>
            <person name="Ren L.-H."/>
            <person name="Lin Y.-W."/>
            <person name="Sun G.-H."/>
            <person name="Du Z.-J."/>
            <person name="Zhao J.-X."/>
            <person name="Liu X.-J."/>
            <person name="Liu L.-J."/>
        </authorList>
    </citation>
    <scope>NUCLEOTIDE SEQUENCE [LARGE SCALE GENOMIC DNA]</scope>
    <source>
        <strain evidence="6 7">PLHSC7-2</strain>
    </source>
</reference>
<accession>A0A418YCS8</accession>
<dbReference type="InterPro" id="IPR000847">
    <property type="entry name" value="LysR_HTH_N"/>
</dbReference>
<evidence type="ECO:0000259" key="5">
    <source>
        <dbReference type="PROSITE" id="PS50931"/>
    </source>
</evidence>
<dbReference type="AlphaFoldDB" id="A0A418YCS8"/>
<reference evidence="6 7" key="1">
    <citation type="submission" date="2018-09" db="EMBL/GenBank/DDBJ databases">
        <authorList>
            <person name="Wang F."/>
        </authorList>
    </citation>
    <scope>NUCLEOTIDE SEQUENCE [LARGE SCALE GENOMIC DNA]</scope>
    <source>
        <strain evidence="6 7">PLHSC7-2</strain>
    </source>
</reference>
<evidence type="ECO:0000256" key="2">
    <source>
        <dbReference type="ARBA" id="ARBA00023015"/>
    </source>
</evidence>
<comment type="similarity">
    <text evidence="1">Belongs to the LysR transcriptional regulatory family.</text>
</comment>
<dbReference type="InterPro" id="IPR050389">
    <property type="entry name" value="LysR-type_TF"/>
</dbReference>
<dbReference type="Pfam" id="PF03466">
    <property type="entry name" value="LysR_substrate"/>
    <property type="match status" value="1"/>
</dbReference>
<dbReference type="RefSeq" id="WP_119911345.1">
    <property type="nucleotide sequence ID" value="NZ_QZCH01000018.1"/>
</dbReference>
<dbReference type="Gene3D" id="1.10.10.10">
    <property type="entry name" value="Winged helix-like DNA-binding domain superfamily/Winged helix DNA-binding domain"/>
    <property type="match status" value="1"/>
</dbReference>
<evidence type="ECO:0000256" key="3">
    <source>
        <dbReference type="ARBA" id="ARBA00023125"/>
    </source>
</evidence>
<dbReference type="GO" id="GO:0003677">
    <property type="term" value="F:DNA binding"/>
    <property type="evidence" value="ECO:0007669"/>
    <property type="project" value="UniProtKB-KW"/>
</dbReference>